<dbReference type="EMBL" id="VWXL01000053">
    <property type="protein sequence ID" value="MVB11283.1"/>
    <property type="molecule type" value="Genomic_DNA"/>
</dbReference>
<evidence type="ECO:0000313" key="2">
    <source>
        <dbReference type="EMBL" id="MVB11283.1"/>
    </source>
</evidence>
<dbReference type="OrthoDB" id="1862512at2"/>
<reference evidence="2 3" key="1">
    <citation type="submission" date="2019-09" db="EMBL/GenBank/DDBJ databases">
        <title>Genome sequence of Clostridium sp. EA1.</title>
        <authorList>
            <person name="Poehlein A."/>
            <person name="Bengelsdorf F.R."/>
            <person name="Daniel R."/>
        </authorList>
    </citation>
    <scope>NUCLEOTIDE SEQUENCE [LARGE SCALE GENOMIC DNA]</scope>
    <source>
        <strain evidence="2 3">EA1</strain>
    </source>
</reference>
<gene>
    <name evidence="2" type="ORF">CAFE_19920</name>
</gene>
<feature type="transmembrane region" description="Helical" evidence="1">
    <location>
        <begin position="6"/>
        <end position="25"/>
    </location>
</feature>
<evidence type="ECO:0000313" key="3">
    <source>
        <dbReference type="Proteomes" id="UP000469440"/>
    </source>
</evidence>
<keyword evidence="1" id="KW-0812">Transmembrane</keyword>
<evidence type="ECO:0000256" key="1">
    <source>
        <dbReference type="SAM" id="Phobius"/>
    </source>
</evidence>
<keyword evidence="3" id="KW-1185">Reference proteome</keyword>
<organism evidence="2 3">
    <name type="scientific">Caproicibacter fermentans</name>
    <dbReference type="NCBI Taxonomy" id="2576756"/>
    <lineage>
        <taxon>Bacteria</taxon>
        <taxon>Bacillati</taxon>
        <taxon>Bacillota</taxon>
        <taxon>Clostridia</taxon>
        <taxon>Eubacteriales</taxon>
        <taxon>Acutalibacteraceae</taxon>
        <taxon>Caproicibacter</taxon>
    </lineage>
</organism>
<protein>
    <submittedName>
        <fullName evidence="2">Uncharacterized protein</fullName>
    </submittedName>
</protein>
<proteinExistence type="predicted"/>
<dbReference type="AlphaFoldDB" id="A0A6N8I184"/>
<keyword evidence="1" id="KW-1133">Transmembrane helix</keyword>
<keyword evidence="1" id="KW-0472">Membrane</keyword>
<dbReference type="RefSeq" id="WP_066649888.1">
    <property type="nucleotide sequence ID" value="NZ_VWXL01000053.1"/>
</dbReference>
<dbReference type="Proteomes" id="UP000469440">
    <property type="component" value="Unassembled WGS sequence"/>
</dbReference>
<feature type="transmembrane region" description="Helical" evidence="1">
    <location>
        <begin position="32"/>
        <end position="55"/>
    </location>
</feature>
<name>A0A6N8I184_9FIRM</name>
<sequence length="79" mass="8646">MSNERLAMLFFDIGLVLAMISMVIGPFGITNWALTTGVVACFFGIASLCLGFLSWDEWMEPERPYSGPDSAEPGETAEH</sequence>
<comment type="caution">
    <text evidence="2">The sequence shown here is derived from an EMBL/GenBank/DDBJ whole genome shotgun (WGS) entry which is preliminary data.</text>
</comment>
<accession>A0A6N8I184</accession>